<name>A0A5S5CAH4_9BACL</name>
<gene>
    <name evidence="9" type="ORF">BCM02_10362</name>
</gene>
<dbReference type="Proteomes" id="UP000323257">
    <property type="component" value="Unassembled WGS sequence"/>
</dbReference>
<dbReference type="Pfam" id="PF02518">
    <property type="entry name" value="HATPase_c"/>
    <property type="match status" value="1"/>
</dbReference>
<dbReference type="PROSITE" id="PS50885">
    <property type="entry name" value="HAMP"/>
    <property type="match status" value="1"/>
</dbReference>
<dbReference type="Pfam" id="PF06580">
    <property type="entry name" value="His_kinase"/>
    <property type="match status" value="1"/>
</dbReference>
<dbReference type="InterPro" id="IPR050640">
    <property type="entry name" value="Bact_2-comp_sensor_kinase"/>
</dbReference>
<keyword evidence="2" id="KW-1003">Cell membrane</keyword>
<evidence type="ECO:0000256" key="2">
    <source>
        <dbReference type="ARBA" id="ARBA00022475"/>
    </source>
</evidence>
<evidence type="ECO:0000256" key="3">
    <source>
        <dbReference type="ARBA" id="ARBA00022553"/>
    </source>
</evidence>
<dbReference type="SMART" id="SM00304">
    <property type="entry name" value="HAMP"/>
    <property type="match status" value="1"/>
</dbReference>
<protein>
    <submittedName>
        <fullName evidence="9">Two-component system sensor histidine kinase YesM</fullName>
    </submittedName>
</protein>
<dbReference type="Gene3D" id="3.30.565.10">
    <property type="entry name" value="Histidine kinase-like ATPase, C-terminal domain"/>
    <property type="match status" value="1"/>
</dbReference>
<dbReference type="RefSeq" id="WP_148928831.1">
    <property type="nucleotide sequence ID" value="NZ_VNHS01000003.1"/>
</dbReference>
<comment type="caution">
    <text evidence="9">The sequence shown here is derived from an EMBL/GenBank/DDBJ whole genome shotgun (WGS) entry which is preliminary data.</text>
</comment>
<dbReference type="Pfam" id="PF00672">
    <property type="entry name" value="HAMP"/>
    <property type="match status" value="1"/>
</dbReference>
<keyword evidence="7" id="KW-1133">Transmembrane helix</keyword>
<evidence type="ECO:0000256" key="5">
    <source>
        <dbReference type="ARBA" id="ARBA00022777"/>
    </source>
</evidence>
<evidence type="ECO:0000259" key="8">
    <source>
        <dbReference type="PROSITE" id="PS50885"/>
    </source>
</evidence>
<keyword evidence="4" id="KW-0808">Transferase</keyword>
<reference evidence="9 10" key="1">
    <citation type="submission" date="2019-07" db="EMBL/GenBank/DDBJ databases">
        <title>Genomic Encyclopedia of Type Strains, Phase III (KMG-III): the genomes of soil and plant-associated and newly described type strains.</title>
        <authorList>
            <person name="Whitman W."/>
        </authorList>
    </citation>
    <scope>NUCLEOTIDE SEQUENCE [LARGE SCALE GENOMIC DNA]</scope>
    <source>
        <strain evidence="9 10">BL24</strain>
    </source>
</reference>
<evidence type="ECO:0000256" key="4">
    <source>
        <dbReference type="ARBA" id="ARBA00022679"/>
    </source>
</evidence>
<keyword evidence="10" id="KW-1185">Reference proteome</keyword>
<evidence type="ECO:0000256" key="6">
    <source>
        <dbReference type="ARBA" id="ARBA00023136"/>
    </source>
</evidence>
<organism evidence="9 10">
    <name type="scientific">Paenibacillus methanolicus</name>
    <dbReference type="NCBI Taxonomy" id="582686"/>
    <lineage>
        <taxon>Bacteria</taxon>
        <taxon>Bacillati</taxon>
        <taxon>Bacillota</taxon>
        <taxon>Bacilli</taxon>
        <taxon>Bacillales</taxon>
        <taxon>Paenibacillaceae</taxon>
        <taxon>Paenibacillus</taxon>
    </lineage>
</organism>
<dbReference type="InterPro" id="IPR010559">
    <property type="entry name" value="Sig_transdc_His_kin_internal"/>
</dbReference>
<sequence>MLSRFNVFTKITLLILLLLIPVLTLYTYSNRESVKVIEHEIQSGTTNRLSFFASQVEATIYQLSLYGVSIGQDSSIQEYQRPDFAEQPYERVKLSVSILEKMNLYNAASKWHSEITLYFPRTRQVLSTDYYAALSYDEKQFDAPFPQAWNYEGNRFTWHATDPVSAMANPKSARLITKISFPIEHVTALLDQNKINNSGDPFLFDPSRGTIRNGSANETRIALLSGQLKGMSLAENGAFRAELDDTEYFVSYIRSKSLGWYYVDYVPMQQILSPVTSSRNLFYLSIAVLLVMSVAVVFALYRSVQLPLLQLVRGTKRLSAGDFSVRLPNAERNEFSVLFGRFNIMAQRIQELIENVYEEQLRRREATLKQLQSQINPHFLYNCLFYIKNMARMKNEQAVVAMSLNLGEYYRYITRSENDLATIREEVRMATNYLNIQALRLERMRFEIRIPDAMLEVTVPRLTLQPIIENAIVHGLEPQAEDGEILVSGSCEDGIYMLTVEDSGVGMTEEAMADLQRKLEKPLDQNMGCGTWNVHQRMLFLFGEGAGLRYARSASGGVRVTLSWLDKTDE</sequence>
<dbReference type="SUPFAM" id="SSF158472">
    <property type="entry name" value="HAMP domain-like"/>
    <property type="match status" value="1"/>
</dbReference>
<dbReference type="OrthoDB" id="2521939at2"/>
<dbReference type="GO" id="GO:0000155">
    <property type="term" value="F:phosphorelay sensor kinase activity"/>
    <property type="evidence" value="ECO:0007669"/>
    <property type="project" value="InterPro"/>
</dbReference>
<evidence type="ECO:0000256" key="7">
    <source>
        <dbReference type="SAM" id="Phobius"/>
    </source>
</evidence>
<dbReference type="InterPro" id="IPR036890">
    <property type="entry name" value="HATPase_C_sf"/>
</dbReference>
<dbReference type="PANTHER" id="PTHR34220:SF7">
    <property type="entry name" value="SENSOR HISTIDINE KINASE YPDA"/>
    <property type="match status" value="1"/>
</dbReference>
<keyword evidence="5 9" id="KW-0418">Kinase</keyword>
<dbReference type="CDD" id="cd06225">
    <property type="entry name" value="HAMP"/>
    <property type="match status" value="1"/>
</dbReference>
<dbReference type="GO" id="GO:0005886">
    <property type="term" value="C:plasma membrane"/>
    <property type="evidence" value="ECO:0007669"/>
    <property type="project" value="UniProtKB-SubCell"/>
</dbReference>
<keyword evidence="3" id="KW-0597">Phosphoprotein</keyword>
<dbReference type="InterPro" id="IPR003594">
    <property type="entry name" value="HATPase_dom"/>
</dbReference>
<evidence type="ECO:0000313" key="9">
    <source>
        <dbReference type="EMBL" id="TYP76401.1"/>
    </source>
</evidence>
<dbReference type="PANTHER" id="PTHR34220">
    <property type="entry name" value="SENSOR HISTIDINE KINASE YPDA"/>
    <property type="match status" value="1"/>
</dbReference>
<dbReference type="InterPro" id="IPR003660">
    <property type="entry name" value="HAMP_dom"/>
</dbReference>
<dbReference type="SUPFAM" id="SSF55874">
    <property type="entry name" value="ATPase domain of HSP90 chaperone/DNA topoisomerase II/histidine kinase"/>
    <property type="match status" value="1"/>
</dbReference>
<dbReference type="Gene3D" id="6.10.340.10">
    <property type="match status" value="1"/>
</dbReference>
<dbReference type="AlphaFoldDB" id="A0A5S5CAH4"/>
<proteinExistence type="predicted"/>
<keyword evidence="7" id="KW-0812">Transmembrane</keyword>
<evidence type="ECO:0000313" key="10">
    <source>
        <dbReference type="Proteomes" id="UP000323257"/>
    </source>
</evidence>
<feature type="domain" description="HAMP" evidence="8">
    <location>
        <begin position="302"/>
        <end position="354"/>
    </location>
</feature>
<dbReference type="EMBL" id="VNHS01000003">
    <property type="protein sequence ID" value="TYP76401.1"/>
    <property type="molecule type" value="Genomic_DNA"/>
</dbReference>
<feature type="transmembrane region" description="Helical" evidence="7">
    <location>
        <begin position="281"/>
        <end position="301"/>
    </location>
</feature>
<evidence type="ECO:0000256" key="1">
    <source>
        <dbReference type="ARBA" id="ARBA00004651"/>
    </source>
</evidence>
<comment type="subcellular location">
    <subcellularLocation>
        <location evidence="1">Cell membrane</location>
        <topology evidence="1">Multi-pass membrane protein</topology>
    </subcellularLocation>
</comment>
<accession>A0A5S5CAH4</accession>
<keyword evidence="6 7" id="KW-0472">Membrane</keyword>